<dbReference type="RefSeq" id="WP_191205837.1">
    <property type="nucleotide sequence ID" value="NZ_JACXZA010000006.1"/>
</dbReference>
<dbReference type="PANTHER" id="PTHR43744">
    <property type="entry name" value="ABC TRANSPORTER PERMEASE PROTEIN MG189-RELATED-RELATED"/>
    <property type="match status" value="1"/>
</dbReference>
<comment type="similarity">
    <text evidence="7">Belongs to the binding-protein-dependent transport system permease family.</text>
</comment>
<keyword evidence="4 7" id="KW-0812">Transmembrane</keyword>
<feature type="transmembrane region" description="Helical" evidence="7">
    <location>
        <begin position="7"/>
        <end position="31"/>
    </location>
</feature>
<evidence type="ECO:0000256" key="5">
    <source>
        <dbReference type="ARBA" id="ARBA00022989"/>
    </source>
</evidence>
<keyword evidence="2 7" id="KW-0813">Transport</keyword>
<feature type="domain" description="ABC transmembrane type-1" evidence="8">
    <location>
        <begin position="69"/>
        <end position="259"/>
    </location>
</feature>
<feature type="transmembrane region" description="Helical" evidence="7">
    <location>
        <begin position="142"/>
        <end position="160"/>
    </location>
</feature>
<evidence type="ECO:0000313" key="9">
    <source>
        <dbReference type="EMBL" id="MBD3921540.1"/>
    </source>
</evidence>
<dbReference type="Pfam" id="PF00528">
    <property type="entry name" value="BPD_transp_1"/>
    <property type="match status" value="1"/>
</dbReference>
<dbReference type="SUPFAM" id="SSF161098">
    <property type="entry name" value="MetI-like"/>
    <property type="match status" value="1"/>
</dbReference>
<evidence type="ECO:0000256" key="7">
    <source>
        <dbReference type="RuleBase" id="RU363032"/>
    </source>
</evidence>
<dbReference type="PANTHER" id="PTHR43744:SF12">
    <property type="entry name" value="ABC TRANSPORTER PERMEASE PROTEIN MG189-RELATED"/>
    <property type="match status" value="1"/>
</dbReference>
<accession>A0ABR8N2V2</accession>
<feature type="transmembrane region" description="Helical" evidence="7">
    <location>
        <begin position="238"/>
        <end position="258"/>
    </location>
</feature>
<keyword evidence="3" id="KW-1003">Cell membrane</keyword>
<dbReference type="InterPro" id="IPR000515">
    <property type="entry name" value="MetI-like"/>
</dbReference>
<evidence type="ECO:0000313" key="10">
    <source>
        <dbReference type="Proteomes" id="UP000609346"/>
    </source>
</evidence>
<dbReference type="InterPro" id="IPR035906">
    <property type="entry name" value="MetI-like_sf"/>
</dbReference>
<sequence length="274" mass="31143">MTRKRRNLIIVEIVLLVIACLFVYPFLLVVINSLKPYAEVMTDVIALPKAWEFENYKQVWQLMDYPKLFGNTLFVTVVSIAGIVLFGSMAAYKLVRTKSWLSTLLFFVCIAPMMLPFQSFMITLIKLSKNLHLMNSLPGLTFIYWGLGCPLAVFLFHGFIKSIPFELEESATIDGCSPYRTFFSIIFPIMKPVTATVVILNVMWIWNDFLLPLIMLNGNQATLQLAAYQFFGQYKSEWQFALAAVVLTTLPPVIFFLIMQKNIMKGMVAGAVKG</sequence>
<feature type="transmembrane region" description="Helical" evidence="7">
    <location>
        <begin position="181"/>
        <end position="206"/>
    </location>
</feature>
<dbReference type="EMBL" id="JACXZA010000006">
    <property type="protein sequence ID" value="MBD3921540.1"/>
    <property type="molecule type" value="Genomic_DNA"/>
</dbReference>
<dbReference type="Proteomes" id="UP000609346">
    <property type="component" value="Unassembled WGS sequence"/>
</dbReference>
<dbReference type="CDD" id="cd06261">
    <property type="entry name" value="TM_PBP2"/>
    <property type="match status" value="1"/>
</dbReference>
<comment type="subcellular location">
    <subcellularLocation>
        <location evidence="1 7">Cell membrane</location>
        <topology evidence="1 7">Multi-pass membrane protein</topology>
    </subcellularLocation>
</comment>
<dbReference type="Gene3D" id="1.10.3720.10">
    <property type="entry name" value="MetI-like"/>
    <property type="match status" value="1"/>
</dbReference>
<feature type="transmembrane region" description="Helical" evidence="7">
    <location>
        <begin position="68"/>
        <end position="92"/>
    </location>
</feature>
<evidence type="ECO:0000256" key="6">
    <source>
        <dbReference type="ARBA" id="ARBA00023136"/>
    </source>
</evidence>
<evidence type="ECO:0000256" key="2">
    <source>
        <dbReference type="ARBA" id="ARBA00022448"/>
    </source>
</evidence>
<dbReference type="PROSITE" id="PS50928">
    <property type="entry name" value="ABC_TM1"/>
    <property type="match status" value="1"/>
</dbReference>
<keyword evidence="6 7" id="KW-0472">Membrane</keyword>
<evidence type="ECO:0000256" key="3">
    <source>
        <dbReference type="ARBA" id="ARBA00022475"/>
    </source>
</evidence>
<evidence type="ECO:0000259" key="8">
    <source>
        <dbReference type="PROSITE" id="PS50928"/>
    </source>
</evidence>
<keyword evidence="5 7" id="KW-1133">Transmembrane helix</keyword>
<comment type="caution">
    <text evidence="9">The sequence shown here is derived from an EMBL/GenBank/DDBJ whole genome shotgun (WGS) entry which is preliminary data.</text>
</comment>
<evidence type="ECO:0000256" key="4">
    <source>
        <dbReference type="ARBA" id="ARBA00022692"/>
    </source>
</evidence>
<feature type="transmembrane region" description="Helical" evidence="7">
    <location>
        <begin position="104"/>
        <end position="122"/>
    </location>
</feature>
<proteinExistence type="inferred from homology"/>
<protein>
    <submittedName>
        <fullName evidence="9">Carbohydrate ABC transporter permease</fullName>
    </submittedName>
</protein>
<name>A0ABR8N2V2_9BACL</name>
<evidence type="ECO:0000256" key="1">
    <source>
        <dbReference type="ARBA" id="ARBA00004651"/>
    </source>
</evidence>
<organism evidence="9 10">
    <name type="scientific">Paenibacillus terricola</name>
    <dbReference type="NCBI Taxonomy" id="2763503"/>
    <lineage>
        <taxon>Bacteria</taxon>
        <taxon>Bacillati</taxon>
        <taxon>Bacillota</taxon>
        <taxon>Bacilli</taxon>
        <taxon>Bacillales</taxon>
        <taxon>Paenibacillaceae</taxon>
        <taxon>Paenibacillus</taxon>
    </lineage>
</organism>
<keyword evidence="10" id="KW-1185">Reference proteome</keyword>
<gene>
    <name evidence="9" type="ORF">H8B09_22420</name>
</gene>
<reference evidence="9 10" key="1">
    <citation type="submission" date="2020-09" db="EMBL/GenBank/DDBJ databases">
        <title>Paenibacillus sp. strain PR3 16S rRNA gene Genome sequencing and assembly.</title>
        <authorList>
            <person name="Kim J."/>
        </authorList>
    </citation>
    <scope>NUCLEOTIDE SEQUENCE [LARGE SCALE GENOMIC DNA]</scope>
    <source>
        <strain evidence="9 10">PR3</strain>
    </source>
</reference>